<evidence type="ECO:0000313" key="3">
    <source>
        <dbReference type="Proteomes" id="UP001465755"/>
    </source>
</evidence>
<keyword evidence="3" id="KW-1185">Reference proteome</keyword>
<evidence type="ECO:0000256" key="1">
    <source>
        <dbReference type="SAM" id="MobiDB-lite"/>
    </source>
</evidence>
<dbReference type="PANTHER" id="PTHR31563">
    <property type="entry name" value="ION CHANNEL POLLUX-RELATED"/>
    <property type="match status" value="1"/>
</dbReference>
<feature type="compositionally biased region" description="Acidic residues" evidence="1">
    <location>
        <begin position="82"/>
        <end position="93"/>
    </location>
</feature>
<feature type="region of interest" description="Disordered" evidence="1">
    <location>
        <begin position="49"/>
        <end position="93"/>
    </location>
</feature>
<dbReference type="AlphaFoldDB" id="A0AAW1NXA2"/>
<dbReference type="GO" id="GO:0006811">
    <property type="term" value="P:monoatomic ion transport"/>
    <property type="evidence" value="ECO:0007669"/>
    <property type="project" value="InterPro"/>
</dbReference>
<protein>
    <submittedName>
        <fullName evidence="2">Uncharacterized protein</fullName>
    </submittedName>
</protein>
<dbReference type="EMBL" id="JALJOQ010000081">
    <property type="protein sequence ID" value="KAK9800761.1"/>
    <property type="molecule type" value="Genomic_DNA"/>
</dbReference>
<gene>
    <name evidence="2" type="ORF">WJX73_008207</name>
</gene>
<reference evidence="2 3" key="1">
    <citation type="journal article" date="2024" name="Nat. Commun.">
        <title>Phylogenomics reveals the evolutionary origins of lichenization in chlorophyte algae.</title>
        <authorList>
            <person name="Puginier C."/>
            <person name="Libourel C."/>
            <person name="Otte J."/>
            <person name="Skaloud P."/>
            <person name="Haon M."/>
            <person name="Grisel S."/>
            <person name="Petersen M."/>
            <person name="Berrin J.G."/>
            <person name="Delaux P.M."/>
            <person name="Dal Grande F."/>
            <person name="Keller J."/>
        </authorList>
    </citation>
    <scope>NUCLEOTIDE SEQUENCE [LARGE SCALE GENOMIC DNA]</scope>
    <source>
        <strain evidence="2 3">SAG 2036</strain>
    </source>
</reference>
<dbReference type="PANTHER" id="PTHR31563:SF10">
    <property type="entry name" value="ION CHANNEL POLLUX-RELATED"/>
    <property type="match status" value="1"/>
</dbReference>
<accession>A0AAW1NXA2</accession>
<sequence>MQQALQKKSAFRAPSVVVTRLDSRYRPRLDPRSSVRRIFHRFHRCSCKANGSESDTGTSENGVSQELSRSASSAMAPQMEAVQEEEEVNSAEDDNIVSAEDARDAESSTALQPFRWRDLVDRNFGRIAYSYFSWRKGTWNDLQLLLWLNLAIVVAGGLVKTVFVDTVSGQGPETAHSRFWQNVYQVVTVVFGQEFPDEASGAAVQLFSLAVGAVGLAAFALVIALTEQLVLEVLEDRVKKGSAVYEKGHVLVLGWASNRRDEEVMWKILSQVCLAFRNDGGTCVVVLSHRPKLTMESQFKDIIPESQRFGTRFVFRQGSPALPSDLRKVAASSAAATIVVSDSTRSPEEADAQSLRVAVLIDELDFPGFGVPDTRTGHIIVELKQDGTDEMLGYVCSKRVVPLMSNRMNAVRLARLVRRPVVGAVSQMLWSFNSSSQGYLQPVPQLEGRAYGPLYRFFNDGIILGVLNPVTQECEINPPAARRIQAHDQLIMMRPTSISSWKYGPSRTPEHVTLGSGWDPHAYLRGSVDQEAVTVGPSNMDELQDMVEGLSDSMLGTGAAPRGSRARDKLSNNTVNVSKQCAQLYMLPQEYVSNLVDDEPEKVLIAGFGQFTFMVELLRALDNELTQGSTITLFSERTTKETVGRLKEDAALKRISMLQVEGNPCRRRDLRKLDITKYRCAIILCDQAWMDPDGDDSNGIDERSQHAMLRLDALVMRVQLNVRFLLEEAGQPDINIITEKVAFEGVTRFEDRSRLPLGTMVNFTAHAARMLTQAAYNPLVLLPLAQFGRTSEVLVQDAAALAQQGEELSFWQLQARSATIHQVLMGYITIPSTVDQPLDLVINPQGNEARSKVRVWNQGDLRTKFISLALSDTSNATNSNAERSVPEMEVAHVPRQAVAA</sequence>
<evidence type="ECO:0000313" key="2">
    <source>
        <dbReference type="EMBL" id="KAK9800761.1"/>
    </source>
</evidence>
<dbReference type="Gene3D" id="3.40.50.720">
    <property type="entry name" value="NAD(P)-binding Rossmann-like Domain"/>
    <property type="match status" value="1"/>
</dbReference>
<feature type="compositionally biased region" description="Polar residues" evidence="1">
    <location>
        <begin position="49"/>
        <end position="75"/>
    </location>
</feature>
<dbReference type="InterPro" id="IPR044849">
    <property type="entry name" value="CASTOR/POLLUX/SYM8-like"/>
</dbReference>
<dbReference type="Proteomes" id="UP001465755">
    <property type="component" value="Unassembled WGS sequence"/>
</dbReference>
<organism evidence="2 3">
    <name type="scientific">Symbiochloris irregularis</name>
    <dbReference type="NCBI Taxonomy" id="706552"/>
    <lineage>
        <taxon>Eukaryota</taxon>
        <taxon>Viridiplantae</taxon>
        <taxon>Chlorophyta</taxon>
        <taxon>core chlorophytes</taxon>
        <taxon>Trebouxiophyceae</taxon>
        <taxon>Trebouxiales</taxon>
        <taxon>Trebouxiaceae</taxon>
        <taxon>Symbiochloris</taxon>
    </lineage>
</organism>
<comment type="caution">
    <text evidence="2">The sequence shown here is derived from an EMBL/GenBank/DDBJ whole genome shotgun (WGS) entry which is preliminary data.</text>
</comment>
<proteinExistence type="predicted"/>
<name>A0AAW1NXA2_9CHLO</name>